<evidence type="ECO:0000256" key="4">
    <source>
        <dbReference type="ARBA" id="ARBA00022692"/>
    </source>
</evidence>
<dbReference type="AlphaFoldDB" id="A0A2N5MAN0"/>
<evidence type="ECO:0000259" key="7">
    <source>
        <dbReference type="Pfam" id="PF04239"/>
    </source>
</evidence>
<name>A0A2N5MAN0_9BACI</name>
<dbReference type="EMBL" id="PGUY01000008">
    <property type="protein sequence ID" value="PLT31426.1"/>
    <property type="molecule type" value="Genomic_DNA"/>
</dbReference>
<evidence type="ECO:0000313" key="10">
    <source>
        <dbReference type="Proteomes" id="UP000234748"/>
    </source>
</evidence>
<keyword evidence="10" id="KW-1185">Reference proteome</keyword>
<evidence type="ECO:0000256" key="2">
    <source>
        <dbReference type="ARBA" id="ARBA00006448"/>
    </source>
</evidence>
<dbReference type="PANTHER" id="PTHR34582:SF7">
    <property type="entry name" value="UPF0702 TRANSMEMBRANE PROTEIN YDFS"/>
    <property type="match status" value="1"/>
</dbReference>
<dbReference type="OrthoDB" id="9778331at2"/>
<keyword evidence="5" id="KW-1133">Transmembrane helix</keyword>
<comment type="similarity">
    <text evidence="2">Belongs to the UPF0702 family.</text>
</comment>
<dbReference type="Pfam" id="PF07870">
    <property type="entry name" value="DUF1657"/>
    <property type="match status" value="1"/>
</dbReference>
<comment type="caution">
    <text evidence="9">The sequence shown here is derived from an EMBL/GenBank/DDBJ whole genome shotgun (WGS) entry which is preliminary data.</text>
</comment>
<dbReference type="InterPro" id="IPR012452">
    <property type="entry name" value="DUF1657"/>
</dbReference>
<evidence type="ECO:0000256" key="1">
    <source>
        <dbReference type="ARBA" id="ARBA00004651"/>
    </source>
</evidence>
<dbReference type="Gene3D" id="3.30.240.20">
    <property type="entry name" value="bsu07140 like domains"/>
    <property type="match status" value="2"/>
</dbReference>
<evidence type="ECO:0000256" key="5">
    <source>
        <dbReference type="ARBA" id="ARBA00022989"/>
    </source>
</evidence>
<sequence length="279" mass="31756">MYRSLIFIVVLFVVTKILGKKHISQLSFFEYITGITLGDIAGEVILGEDMHIMHGVAGILVFSAISYISDILTLKSRKFRAVIEGRDTVFIQDGKIREKGLKKEKYTIEDLAALLRDKGVFEIKDVEYAILEPKGKLSVLLKKENQPLTAKDLNLFLPNEKEPQTIIMDGQVIYEALAKTGKNIQWVKTELKKLGTTIDQVFFAQVNTYGDLSADLYDDQTKPSHPNERQLLLALIKRTQAELEMLSYQTQEAENKQIFTQNADKMKVIQQNIEPYLRA</sequence>
<keyword evidence="3" id="KW-1003">Cell membrane</keyword>
<feature type="domain" description="YetF-like N-terminal transmembrane" evidence="8">
    <location>
        <begin position="6"/>
        <end position="71"/>
    </location>
</feature>
<evidence type="ECO:0000256" key="3">
    <source>
        <dbReference type="ARBA" id="ARBA00022475"/>
    </source>
</evidence>
<dbReference type="Proteomes" id="UP000234748">
    <property type="component" value="Unassembled WGS sequence"/>
</dbReference>
<gene>
    <name evidence="9" type="ORF">CUU66_02690</name>
</gene>
<dbReference type="InterPro" id="IPR023090">
    <property type="entry name" value="UPF0702_alpha/beta_dom_sf"/>
</dbReference>
<accession>A0A2N5MAN0</accession>
<protein>
    <recommendedName>
        <fullName evidence="11">DUF421 domain-containing protein</fullName>
    </recommendedName>
</protein>
<evidence type="ECO:0000259" key="8">
    <source>
        <dbReference type="Pfam" id="PF20730"/>
    </source>
</evidence>
<dbReference type="Pfam" id="PF20730">
    <property type="entry name" value="YetF_N"/>
    <property type="match status" value="1"/>
</dbReference>
<keyword evidence="4" id="KW-0812">Transmembrane</keyword>
<keyword evidence="6" id="KW-0472">Membrane</keyword>
<comment type="subcellular location">
    <subcellularLocation>
        <location evidence="1">Cell membrane</location>
        <topology evidence="1">Multi-pass membrane protein</topology>
    </subcellularLocation>
</comment>
<dbReference type="InterPro" id="IPR048454">
    <property type="entry name" value="YetF_N"/>
</dbReference>
<reference evidence="9 10" key="1">
    <citation type="submission" date="2017-11" db="EMBL/GenBank/DDBJ databases">
        <title>Comparitive Functional Genomics of Dry Heat Resistant strains isolated from the Viking Spacecraft.</title>
        <authorList>
            <person name="Seuylemezian A."/>
            <person name="Cooper K."/>
            <person name="Vaishampayan P."/>
        </authorList>
    </citation>
    <scope>NUCLEOTIDE SEQUENCE [LARGE SCALE GENOMIC DNA]</scope>
    <source>
        <strain evidence="9 10">V1-29</strain>
    </source>
</reference>
<dbReference type="InterPro" id="IPR007353">
    <property type="entry name" value="DUF421"/>
</dbReference>
<dbReference type="Pfam" id="PF04239">
    <property type="entry name" value="DUF421"/>
    <property type="match status" value="1"/>
</dbReference>
<feature type="domain" description="YetF C-terminal" evidence="7">
    <location>
        <begin position="75"/>
        <end position="207"/>
    </location>
</feature>
<proteinExistence type="inferred from homology"/>
<evidence type="ECO:0008006" key="11">
    <source>
        <dbReference type="Google" id="ProtNLM"/>
    </source>
</evidence>
<evidence type="ECO:0000256" key="6">
    <source>
        <dbReference type="ARBA" id="ARBA00023136"/>
    </source>
</evidence>
<dbReference type="PANTHER" id="PTHR34582">
    <property type="entry name" value="UPF0702 TRANSMEMBRANE PROTEIN YCAP"/>
    <property type="match status" value="1"/>
</dbReference>
<dbReference type="GO" id="GO:0005886">
    <property type="term" value="C:plasma membrane"/>
    <property type="evidence" value="ECO:0007669"/>
    <property type="project" value="UniProtKB-SubCell"/>
</dbReference>
<evidence type="ECO:0000313" key="9">
    <source>
        <dbReference type="EMBL" id="PLT31426.1"/>
    </source>
</evidence>
<organism evidence="9 10">
    <name type="scientific">Peribacillus deserti</name>
    <dbReference type="NCBI Taxonomy" id="673318"/>
    <lineage>
        <taxon>Bacteria</taxon>
        <taxon>Bacillati</taxon>
        <taxon>Bacillota</taxon>
        <taxon>Bacilli</taxon>
        <taxon>Bacillales</taxon>
        <taxon>Bacillaceae</taxon>
        <taxon>Peribacillus</taxon>
    </lineage>
</organism>